<dbReference type="Proteomes" id="UP000244677">
    <property type="component" value="Chromosome"/>
</dbReference>
<dbReference type="KEGG" id="fki:FK004_06110"/>
<evidence type="ECO:0000313" key="1">
    <source>
        <dbReference type="EMBL" id="AWG24833.1"/>
    </source>
</evidence>
<proteinExistence type="predicted"/>
<protein>
    <submittedName>
        <fullName evidence="1">Uncharacterized protein</fullName>
    </submittedName>
</protein>
<dbReference type="OrthoDB" id="1377500at2"/>
<evidence type="ECO:0000313" key="2">
    <source>
        <dbReference type="Proteomes" id="UP000244677"/>
    </source>
</evidence>
<sequence>MATPISTILQWFTTGKKPSQAQFWASWQSFWHKDEQIPQSSVNGLPGALIGKADKIQLDGHIADANAHGIADKLATKSDVGHTHMIPEVLGLQQTLNEHADAIAVNDGLTLIANQAAQEIELRNSAGDILATLNVSFLNNEGTEFRFNQTTNNLELWNDQGEMLSAVPVGSFVTNVAKSINFKSGQANVLELKDTAGNVLSFVNFNIVNISGLQSALDSKISVVAYNGFVSQTNDALESINGNVTSLIAQDIINVKTQGNQVVQGIKDFVGGVTVPVATTAGQAVRFSQLQTVESAKANINGSNVSPLSFWNIVSQHSNGLGGYAYSDQFVPNSDISSIMIRSGNQSTWKQAGSDTIRDWLNISSVASNNVVYKSLNQDIGGQKTFLEALTVIGIVKCSSEVVSESNRTGSIVFKKNSNSVDAREWVVIPNYSSTGTLDTIVRFDQSSDNFVALTIGRDGHYNFKLPVSLPDGLLPDQAINLRQLKSLVQTTDWVNIPFTPPADTGITINVCRMRLKDGLVLINLEAVKIGGTSTGGISIPMNAIIDPEKIFYQILNNHAQIVDKGIYEVILQSDNLTLNFLANQNGSVKMTCALPIAKSVYN</sequence>
<dbReference type="RefSeq" id="WP_108736461.1">
    <property type="nucleotide sequence ID" value="NZ_CP020919.1"/>
</dbReference>
<accession>A0A2S1LM47</accession>
<organism evidence="1 2">
    <name type="scientific">Flavobacterium kingsejongi</name>
    <dbReference type="NCBI Taxonomy" id="1678728"/>
    <lineage>
        <taxon>Bacteria</taxon>
        <taxon>Pseudomonadati</taxon>
        <taxon>Bacteroidota</taxon>
        <taxon>Flavobacteriia</taxon>
        <taxon>Flavobacteriales</taxon>
        <taxon>Flavobacteriaceae</taxon>
        <taxon>Flavobacterium</taxon>
    </lineage>
</organism>
<gene>
    <name evidence="1" type="ORF">FK004_06110</name>
</gene>
<name>A0A2S1LM47_9FLAO</name>
<dbReference type="Pfam" id="PF12789">
    <property type="entry name" value="PTR"/>
    <property type="match status" value="1"/>
</dbReference>
<reference evidence="1 2" key="1">
    <citation type="submission" date="2017-04" db="EMBL/GenBank/DDBJ databases">
        <title>Complete genome sequence of Flavobacterium kingsejong AJ004.</title>
        <authorList>
            <person name="Lee P.C."/>
        </authorList>
    </citation>
    <scope>NUCLEOTIDE SEQUENCE [LARGE SCALE GENOMIC DNA]</scope>
    <source>
        <strain evidence="1 2">AJ004</strain>
    </source>
</reference>
<keyword evidence="2" id="KW-1185">Reference proteome</keyword>
<dbReference type="EMBL" id="CP020919">
    <property type="protein sequence ID" value="AWG24833.1"/>
    <property type="molecule type" value="Genomic_DNA"/>
</dbReference>
<dbReference type="AlphaFoldDB" id="A0A2S1LM47"/>
<dbReference type="Gene3D" id="6.10.140.2190">
    <property type="match status" value="1"/>
</dbReference>